<dbReference type="PANTHER" id="PTHR30329:SF21">
    <property type="entry name" value="LIPOPROTEIN YIAD-RELATED"/>
    <property type="match status" value="1"/>
</dbReference>
<evidence type="ECO:0000256" key="3">
    <source>
        <dbReference type="ARBA" id="ARBA00023237"/>
    </source>
</evidence>
<keyword evidence="3" id="KW-0998">Cell outer membrane</keyword>
<keyword evidence="2 4" id="KW-0472">Membrane</keyword>
<evidence type="ECO:0000256" key="5">
    <source>
        <dbReference type="SAM" id="SignalP"/>
    </source>
</evidence>
<dbReference type="CDD" id="cd07185">
    <property type="entry name" value="OmpA_C-like"/>
    <property type="match status" value="1"/>
</dbReference>
<evidence type="ECO:0000256" key="1">
    <source>
        <dbReference type="ARBA" id="ARBA00004442"/>
    </source>
</evidence>
<evidence type="ECO:0000313" key="8">
    <source>
        <dbReference type="Proteomes" id="UP000199514"/>
    </source>
</evidence>
<dbReference type="InterPro" id="IPR011042">
    <property type="entry name" value="6-blade_b-propeller_TolB-like"/>
</dbReference>
<evidence type="ECO:0000256" key="2">
    <source>
        <dbReference type="ARBA" id="ARBA00023136"/>
    </source>
</evidence>
<dbReference type="Gene3D" id="3.30.1330.60">
    <property type="entry name" value="OmpA-like domain"/>
    <property type="match status" value="1"/>
</dbReference>
<dbReference type="PROSITE" id="PS51123">
    <property type="entry name" value="OMPA_2"/>
    <property type="match status" value="1"/>
</dbReference>
<dbReference type="InterPro" id="IPR050330">
    <property type="entry name" value="Bact_OuterMem_StrucFunc"/>
</dbReference>
<keyword evidence="8" id="KW-1185">Reference proteome</keyword>
<dbReference type="InterPro" id="IPR006664">
    <property type="entry name" value="OMP_bac"/>
</dbReference>
<dbReference type="InterPro" id="IPR006665">
    <property type="entry name" value="OmpA-like"/>
</dbReference>
<dbReference type="OrthoDB" id="1488841at2"/>
<sequence length="624" mass="69209">MLKKQKYIFLALWLGSFGLSYAQNDVKLLEKGKKFIEAKNFPAAVKFLEDAVTANPKNAEANWRLAQAYLQSSPKKRALTFAEKAVSLSNPVPDEMYFTLGQARHIAHDFDGAIDAYKRSDSKRYNRIEVARLVRQCEFGKKYVASPTAARMSNMGNVVNTANSEYLPFITADQMRLFFTSRRASTTGGERDPDDGLYYEDIYISYNRGGAFDAGQNLPSPINTKQHDACIGISPDGQTMFIYRGTNGGDIYISELKDKEWSKPVAFENNSPAFESSVCMSADGRKLFFVSDRKGNKDIYMCLRQKNKWGPPRILSNKINTPYDEESPNLQADGKTLYFSSKGHSSMGGYDIFKIPMGAGDATGAPENLGSPINTAADDLYFSLSADGKYGYFASEKEEGLGRQDLYVVRMPPPPRPPDVALLKGTVRDETGKPLEATISVSDNVSKEQVAQFKSNGSSGEYVVALPAGRNYNVTIEQKDRLFYSENVSMSSEGGYTELRREVKLSKPETGAKIILNNVFFDSGKAELRPESATELQRLVQLMRRLPKLKVEVSGHTDNVGNERINQKLSESRAAAVRTFLTTQGIEAMRLTAKGYGSAKPLGNNATAEGRQQNRRTEFVITGM</sequence>
<dbReference type="AlphaFoldDB" id="A0A1I1NHA5"/>
<dbReference type="Gene3D" id="2.60.40.1120">
    <property type="entry name" value="Carboxypeptidase-like, regulatory domain"/>
    <property type="match status" value="1"/>
</dbReference>
<dbReference type="GO" id="GO:0009279">
    <property type="term" value="C:cell outer membrane"/>
    <property type="evidence" value="ECO:0007669"/>
    <property type="project" value="UniProtKB-SubCell"/>
</dbReference>
<proteinExistence type="predicted"/>
<dbReference type="Gene3D" id="1.25.40.10">
    <property type="entry name" value="Tetratricopeptide repeat domain"/>
    <property type="match status" value="1"/>
</dbReference>
<dbReference type="Proteomes" id="UP000199514">
    <property type="component" value="Unassembled WGS sequence"/>
</dbReference>
<dbReference type="PRINTS" id="PR01021">
    <property type="entry name" value="OMPADOMAIN"/>
</dbReference>
<keyword evidence="5" id="KW-0732">Signal</keyword>
<organism evidence="7 8">
    <name type="scientific">Flexibacter flexilis DSM 6793</name>
    <dbReference type="NCBI Taxonomy" id="927664"/>
    <lineage>
        <taxon>Bacteria</taxon>
        <taxon>Pseudomonadati</taxon>
        <taxon>Bacteroidota</taxon>
        <taxon>Cytophagia</taxon>
        <taxon>Cytophagales</taxon>
        <taxon>Flexibacteraceae</taxon>
        <taxon>Flexibacter</taxon>
    </lineage>
</organism>
<dbReference type="SUPFAM" id="SSF48452">
    <property type="entry name" value="TPR-like"/>
    <property type="match status" value="1"/>
</dbReference>
<dbReference type="InterPro" id="IPR036737">
    <property type="entry name" value="OmpA-like_sf"/>
</dbReference>
<feature type="domain" description="OmpA-like" evidence="6">
    <location>
        <begin position="508"/>
        <end position="624"/>
    </location>
</feature>
<comment type="subcellular location">
    <subcellularLocation>
        <location evidence="1">Cell outer membrane</location>
    </subcellularLocation>
</comment>
<dbReference type="EMBL" id="FOLE01000015">
    <property type="protein sequence ID" value="SFC96816.1"/>
    <property type="molecule type" value="Genomic_DNA"/>
</dbReference>
<accession>A0A1I1NHA5</accession>
<evidence type="ECO:0000256" key="4">
    <source>
        <dbReference type="PROSITE-ProRule" id="PRU00473"/>
    </source>
</evidence>
<dbReference type="Gene3D" id="2.120.10.30">
    <property type="entry name" value="TolB, C-terminal domain"/>
    <property type="match status" value="1"/>
</dbReference>
<gene>
    <name evidence="7" type="ORF">SAMN05421780_11515</name>
</gene>
<evidence type="ECO:0000313" key="7">
    <source>
        <dbReference type="EMBL" id="SFC96816.1"/>
    </source>
</evidence>
<dbReference type="Pfam" id="PF14559">
    <property type="entry name" value="TPR_19"/>
    <property type="match status" value="1"/>
</dbReference>
<feature type="signal peptide" evidence="5">
    <location>
        <begin position="1"/>
        <end position="22"/>
    </location>
</feature>
<feature type="chain" id="PRO_5011600514" evidence="5">
    <location>
        <begin position="23"/>
        <end position="624"/>
    </location>
</feature>
<dbReference type="SUPFAM" id="SSF103088">
    <property type="entry name" value="OmpA-like"/>
    <property type="match status" value="1"/>
</dbReference>
<name>A0A1I1NHA5_9BACT</name>
<dbReference type="Pfam" id="PF07676">
    <property type="entry name" value="PD40"/>
    <property type="match status" value="4"/>
</dbReference>
<dbReference type="InterPro" id="IPR011990">
    <property type="entry name" value="TPR-like_helical_dom_sf"/>
</dbReference>
<dbReference type="STRING" id="927664.SAMN05421780_11515"/>
<protein>
    <submittedName>
        <fullName evidence="7">Outer membrane protein OmpA</fullName>
    </submittedName>
</protein>
<dbReference type="SUPFAM" id="SSF82171">
    <property type="entry name" value="DPP6 N-terminal domain-like"/>
    <property type="match status" value="1"/>
</dbReference>
<dbReference type="Pfam" id="PF00691">
    <property type="entry name" value="OmpA"/>
    <property type="match status" value="1"/>
</dbReference>
<dbReference type="RefSeq" id="WP_091516547.1">
    <property type="nucleotide sequence ID" value="NZ_FOLE01000015.1"/>
</dbReference>
<reference evidence="7 8" key="1">
    <citation type="submission" date="2016-10" db="EMBL/GenBank/DDBJ databases">
        <authorList>
            <person name="de Groot N.N."/>
        </authorList>
    </citation>
    <scope>NUCLEOTIDE SEQUENCE [LARGE SCALE GENOMIC DNA]</scope>
    <source>
        <strain evidence="7 8">DSM 6793</strain>
    </source>
</reference>
<dbReference type="InterPro" id="IPR011659">
    <property type="entry name" value="WD40"/>
</dbReference>
<dbReference type="PANTHER" id="PTHR30329">
    <property type="entry name" value="STATOR ELEMENT OF FLAGELLAR MOTOR COMPLEX"/>
    <property type="match status" value="1"/>
</dbReference>
<evidence type="ECO:0000259" key="6">
    <source>
        <dbReference type="PROSITE" id="PS51123"/>
    </source>
</evidence>